<dbReference type="InterPro" id="IPR002811">
    <property type="entry name" value="Asp_DH"/>
</dbReference>
<dbReference type="PATRIC" id="fig|1768241.3.peg.477"/>
<dbReference type="Gene3D" id="3.30.360.10">
    <property type="entry name" value="Dihydrodipicolinate Reductase, domain 2"/>
    <property type="match status" value="1"/>
</dbReference>
<dbReference type="InterPro" id="IPR020626">
    <property type="entry name" value="Asp_DH_prok"/>
</dbReference>
<keyword evidence="4 6" id="KW-0560">Oxidoreductase</keyword>
<dbReference type="EC" id="1.4.1.21" evidence="6"/>
<dbReference type="InterPro" id="IPR036291">
    <property type="entry name" value="NAD(P)-bd_dom_sf"/>
</dbReference>
<evidence type="ECO:0000313" key="10">
    <source>
        <dbReference type="Proteomes" id="UP000068382"/>
    </source>
</evidence>
<evidence type="ECO:0000256" key="3">
    <source>
        <dbReference type="ARBA" id="ARBA00022857"/>
    </source>
</evidence>
<organism evidence="9 10">
    <name type="scientific">Tritonibacter horizontis</name>
    <dbReference type="NCBI Taxonomy" id="1768241"/>
    <lineage>
        <taxon>Bacteria</taxon>
        <taxon>Pseudomonadati</taxon>
        <taxon>Pseudomonadota</taxon>
        <taxon>Alphaproteobacteria</taxon>
        <taxon>Rhodobacterales</taxon>
        <taxon>Paracoccaceae</taxon>
        <taxon>Tritonibacter</taxon>
    </lineage>
</organism>
<dbReference type="GO" id="GO:0050661">
    <property type="term" value="F:NADP binding"/>
    <property type="evidence" value="ECO:0007669"/>
    <property type="project" value="UniProtKB-UniRule"/>
</dbReference>
<dbReference type="GO" id="GO:0016639">
    <property type="term" value="F:oxidoreductase activity, acting on the CH-NH2 group of donors, NAD or NADP as acceptor"/>
    <property type="evidence" value="ECO:0007669"/>
    <property type="project" value="UniProtKB-UniRule"/>
</dbReference>
<dbReference type="SUPFAM" id="SSF55347">
    <property type="entry name" value="Glyceraldehyde-3-phosphate dehydrogenase-like, C-terminal domain"/>
    <property type="match status" value="1"/>
</dbReference>
<proteinExistence type="inferred from homology"/>
<keyword evidence="10" id="KW-1185">Reference proteome</keyword>
<evidence type="ECO:0000256" key="6">
    <source>
        <dbReference type="HAMAP-Rule" id="MF_01265"/>
    </source>
</evidence>
<comment type="function">
    <text evidence="6">Specifically catalyzes the NAD or NADP-dependent dehydrogenation of L-aspartate to iminoaspartate.</text>
</comment>
<comment type="miscellaneous">
    <text evidence="6">The iminoaspartate product is unstable in aqueous solution and can decompose to oxaloacetate and ammonia.</text>
</comment>
<evidence type="ECO:0000259" key="7">
    <source>
        <dbReference type="Pfam" id="PF01958"/>
    </source>
</evidence>
<sequence>MKIGLIGRGAIAGFTRNEAEKRGHSIEVTLLRPDRAAAGSDGPCGRTINTVDAFPDDLDLVIDCAGHTALATYGVDVLARGFDLMTVSLGALADPVLHDALVTAAQRGGARLHLASGAIGALDCLQAARVGPLHAVTYVGRKPPQGWRGSPAEAQVDLDTLTNGAVTHFTGTAREAALAYPKNANVTAAVALAGIGFDDTRVVLIADAEVSRNIHRIEATGDFGDLRFEISGNALPDNPRSSALAAMSVISKIEQLCQSVVI</sequence>
<dbReference type="HAMAP" id="MF_01265">
    <property type="entry name" value="NadX"/>
    <property type="match status" value="1"/>
</dbReference>
<dbReference type="Proteomes" id="UP000068382">
    <property type="component" value="Unassembled WGS sequence"/>
</dbReference>
<evidence type="ECO:0000256" key="4">
    <source>
        <dbReference type="ARBA" id="ARBA00023002"/>
    </source>
</evidence>
<dbReference type="Pfam" id="PF01958">
    <property type="entry name" value="Asp_DH_C"/>
    <property type="match status" value="1"/>
</dbReference>
<dbReference type="InterPro" id="IPR011182">
    <property type="entry name" value="L-Asp_DH"/>
</dbReference>
<name>A0A132C1U5_9RHOB</name>
<comment type="pathway">
    <text evidence="6">Cofactor biosynthesis; NAD(+) biosynthesis; iminoaspartate from L-aspartate (dehydrogenase route): step 1/1.</text>
</comment>
<comment type="caution">
    <text evidence="9">The sequence shown here is derived from an EMBL/GenBank/DDBJ whole genome shotgun (WGS) entry which is preliminary data.</text>
</comment>
<dbReference type="PANTHER" id="PTHR31873">
    <property type="entry name" value="L-ASPARTATE DEHYDROGENASE-RELATED"/>
    <property type="match status" value="1"/>
</dbReference>
<dbReference type="GO" id="GO:0051287">
    <property type="term" value="F:NAD binding"/>
    <property type="evidence" value="ECO:0007669"/>
    <property type="project" value="UniProtKB-UniRule"/>
</dbReference>
<gene>
    <name evidence="6 9" type="primary">nadX</name>
    <name evidence="9" type="ORF">TRIHO_04700</name>
</gene>
<dbReference type="UniPathway" id="UPA00253">
    <property type="reaction ID" value="UER00456"/>
</dbReference>
<dbReference type="AlphaFoldDB" id="A0A132C1U5"/>
<feature type="active site" evidence="6">
    <location>
        <position position="215"/>
    </location>
</feature>
<keyword evidence="2 6" id="KW-0662">Pyridine nucleotide biosynthesis</keyword>
<evidence type="ECO:0000256" key="5">
    <source>
        <dbReference type="ARBA" id="ARBA00023027"/>
    </source>
</evidence>
<keyword evidence="5 6" id="KW-0520">NAD</keyword>
<evidence type="ECO:0000256" key="2">
    <source>
        <dbReference type="ARBA" id="ARBA00022642"/>
    </source>
</evidence>
<evidence type="ECO:0000259" key="8">
    <source>
        <dbReference type="Pfam" id="PF03447"/>
    </source>
</evidence>
<dbReference type="GO" id="GO:0009435">
    <property type="term" value="P:NAD+ biosynthetic process"/>
    <property type="evidence" value="ECO:0007669"/>
    <property type="project" value="UniProtKB-UniRule"/>
</dbReference>
<dbReference type="GO" id="GO:0033735">
    <property type="term" value="F:aspartate dehydrogenase [NAD(P)+] activity"/>
    <property type="evidence" value="ECO:0007669"/>
    <property type="project" value="UniProtKB-EC"/>
</dbReference>
<feature type="domain" description="Aspartate dehydrogenase" evidence="7">
    <location>
        <begin position="164"/>
        <end position="250"/>
    </location>
</feature>
<feature type="binding site" evidence="6">
    <location>
        <position position="118"/>
    </location>
    <ligand>
        <name>NAD(+)</name>
        <dbReference type="ChEBI" id="CHEBI:57540"/>
    </ligand>
</feature>
<accession>A0A132C1U5</accession>
<dbReference type="Pfam" id="PF03447">
    <property type="entry name" value="NAD_binding_3"/>
    <property type="match status" value="1"/>
</dbReference>
<dbReference type="OrthoDB" id="8456681at2"/>
<dbReference type="EMBL" id="LPUY01000012">
    <property type="protein sequence ID" value="KUP94544.1"/>
    <property type="molecule type" value="Genomic_DNA"/>
</dbReference>
<dbReference type="Gene3D" id="3.40.50.720">
    <property type="entry name" value="NAD(P)-binding Rossmann-like Domain"/>
    <property type="match status" value="1"/>
</dbReference>
<comment type="catalytic activity">
    <reaction evidence="6">
        <text>L-aspartate + NAD(+) + H2O = oxaloacetate + NH4(+) + NADH + H(+)</text>
        <dbReference type="Rhea" id="RHEA:11788"/>
        <dbReference type="ChEBI" id="CHEBI:15377"/>
        <dbReference type="ChEBI" id="CHEBI:15378"/>
        <dbReference type="ChEBI" id="CHEBI:16452"/>
        <dbReference type="ChEBI" id="CHEBI:28938"/>
        <dbReference type="ChEBI" id="CHEBI:29991"/>
        <dbReference type="ChEBI" id="CHEBI:57540"/>
        <dbReference type="ChEBI" id="CHEBI:57945"/>
        <dbReference type="EC" id="1.4.1.21"/>
    </reaction>
</comment>
<dbReference type="InterPro" id="IPR005106">
    <property type="entry name" value="Asp/hSer_DH_NAD-bd"/>
</dbReference>
<dbReference type="RefSeq" id="WP_068240071.1">
    <property type="nucleotide sequence ID" value="NZ_LPUY01000012.1"/>
</dbReference>
<dbReference type="NCBIfam" id="NF009827">
    <property type="entry name" value="PRK13303.1-2"/>
    <property type="match status" value="1"/>
</dbReference>
<comment type="similarity">
    <text evidence="1 6">Belongs to the L-aspartate dehydrogenase family.</text>
</comment>
<comment type="catalytic activity">
    <reaction evidence="6">
        <text>L-aspartate + NADP(+) + H2O = oxaloacetate + NH4(+) + NADPH + H(+)</text>
        <dbReference type="Rhea" id="RHEA:11784"/>
        <dbReference type="ChEBI" id="CHEBI:15377"/>
        <dbReference type="ChEBI" id="CHEBI:15378"/>
        <dbReference type="ChEBI" id="CHEBI:16452"/>
        <dbReference type="ChEBI" id="CHEBI:28938"/>
        <dbReference type="ChEBI" id="CHEBI:29991"/>
        <dbReference type="ChEBI" id="CHEBI:57783"/>
        <dbReference type="ChEBI" id="CHEBI:58349"/>
        <dbReference type="EC" id="1.4.1.21"/>
    </reaction>
</comment>
<keyword evidence="3 6" id="KW-0521">NADP</keyword>
<dbReference type="NCBIfam" id="NF009828">
    <property type="entry name" value="PRK13303.1-3"/>
    <property type="match status" value="1"/>
</dbReference>
<protein>
    <recommendedName>
        <fullName evidence="6">L-aspartate dehydrogenase</fullName>
        <ecNumber evidence="6">1.4.1.21</ecNumber>
    </recommendedName>
</protein>
<reference evidence="9 10" key="1">
    <citation type="submission" date="2015-12" db="EMBL/GenBank/DDBJ databases">
        <title>Genome sequence of the marine Rhodobacteraceae strain O3.65, Candidatus Tritonibacter horizontis.</title>
        <authorList>
            <person name="Poehlein A."/>
            <person name="Giebel H.A."/>
            <person name="Voget S."/>
            <person name="Brinkhoff T."/>
        </authorList>
    </citation>
    <scope>NUCLEOTIDE SEQUENCE [LARGE SCALE GENOMIC DNA]</scope>
    <source>
        <strain evidence="9 10">O3.65</strain>
    </source>
</reference>
<feature type="domain" description="Aspartate/homoserine dehydrogenase NAD-binding" evidence="8">
    <location>
        <begin position="4"/>
        <end position="114"/>
    </location>
</feature>
<dbReference type="PANTHER" id="PTHR31873:SF6">
    <property type="entry name" value="ASPARTATE DEHYDROGENASE DOMAIN-CONTAINING PROTEIN"/>
    <property type="match status" value="1"/>
</dbReference>
<dbReference type="PIRSF" id="PIRSF005227">
    <property type="entry name" value="Asp_dh_NAD_syn"/>
    <property type="match status" value="1"/>
</dbReference>
<feature type="binding site" evidence="6">
    <location>
        <position position="185"/>
    </location>
    <ligand>
        <name>NAD(+)</name>
        <dbReference type="ChEBI" id="CHEBI:57540"/>
    </ligand>
</feature>
<dbReference type="SUPFAM" id="SSF51735">
    <property type="entry name" value="NAD(P)-binding Rossmann-fold domains"/>
    <property type="match status" value="1"/>
</dbReference>
<evidence type="ECO:0000256" key="1">
    <source>
        <dbReference type="ARBA" id="ARBA00008331"/>
    </source>
</evidence>
<evidence type="ECO:0000313" key="9">
    <source>
        <dbReference type="EMBL" id="KUP94544.1"/>
    </source>
</evidence>